<organism evidence="2 3">
    <name type="scientific">Fraxinus pennsylvanica</name>
    <dbReference type="NCBI Taxonomy" id="56036"/>
    <lineage>
        <taxon>Eukaryota</taxon>
        <taxon>Viridiplantae</taxon>
        <taxon>Streptophyta</taxon>
        <taxon>Embryophyta</taxon>
        <taxon>Tracheophyta</taxon>
        <taxon>Spermatophyta</taxon>
        <taxon>Magnoliopsida</taxon>
        <taxon>eudicotyledons</taxon>
        <taxon>Gunneridae</taxon>
        <taxon>Pentapetalae</taxon>
        <taxon>asterids</taxon>
        <taxon>lamiids</taxon>
        <taxon>Lamiales</taxon>
        <taxon>Oleaceae</taxon>
        <taxon>Oleeae</taxon>
        <taxon>Fraxinus</taxon>
    </lineage>
</organism>
<accession>A0AAD1ZNN0</accession>
<gene>
    <name evidence="2" type="ORF">FPE_LOCUS20235</name>
</gene>
<feature type="region of interest" description="Disordered" evidence="1">
    <location>
        <begin position="1"/>
        <end position="20"/>
    </location>
</feature>
<keyword evidence="3" id="KW-1185">Reference proteome</keyword>
<dbReference type="Proteomes" id="UP000834106">
    <property type="component" value="Chromosome 12"/>
</dbReference>
<evidence type="ECO:0000313" key="3">
    <source>
        <dbReference type="Proteomes" id="UP000834106"/>
    </source>
</evidence>
<proteinExistence type="predicted"/>
<evidence type="ECO:0000256" key="1">
    <source>
        <dbReference type="SAM" id="MobiDB-lite"/>
    </source>
</evidence>
<evidence type="ECO:0000313" key="2">
    <source>
        <dbReference type="EMBL" id="CAI9772805.1"/>
    </source>
</evidence>
<dbReference type="EMBL" id="OU503047">
    <property type="protein sequence ID" value="CAI9772805.1"/>
    <property type="molecule type" value="Genomic_DNA"/>
</dbReference>
<protein>
    <submittedName>
        <fullName evidence="2">Uncharacterized protein</fullName>
    </submittedName>
</protein>
<dbReference type="AlphaFoldDB" id="A0AAD1ZNN0"/>
<name>A0AAD1ZNN0_9LAMI</name>
<sequence length="255" mass="28871">MVVGCPKEMSSDEGRTKGVTPKEVVVVGRTNAVASEESRTEGVAPEELVVVVSPEEMAPEEGRMEEVAPEEVMVVGRTKAVALEEGRTEGVALEEVVVVGSPEEMVVPKVVGKRVRFPSQYVVSPFTAEVKRRTFVDGTYLNLFWEVDAAKWKAFKTEWRIIKSRHSRIVGERTISDAYKWFHDITTFGSWLADDYIDLTMKLLRDRVRRYSRSFDMPGRLILSTEFFGAVTIEHQSLQRMGSKYMLPYIWPNGS</sequence>
<reference evidence="2" key="1">
    <citation type="submission" date="2023-05" db="EMBL/GenBank/DDBJ databases">
        <authorList>
            <person name="Huff M."/>
        </authorList>
    </citation>
    <scope>NUCLEOTIDE SEQUENCE</scope>
</reference>